<sequence length="273" mass="29853">MRIHQLNCGTMTGGIPTRVLLVEAPDHLVLVDTGIGLRDIADPATRLGPGRHLLRPKLDEAETAVRRIEALGLDPRDVRHIVLTHFDLDHVGGLADFPDATVHVTTQGLTWAVRLPRFLERRRYRRAQLAHRPRYAEYEYQTDRWEGFRVVPLDHVVPGMMVVDLPGHTVGHAGVFVPGGGTNRKRDDDDNTSRDILHAGDAFYHRGQIDPTIHVPASIGVQERVLALEPDAIALTHSGLAALAARRADTLDVVCAHDPTGPGGTAPASQGPH</sequence>
<dbReference type="InterPro" id="IPR051013">
    <property type="entry name" value="MBL_superfamily_lactonases"/>
</dbReference>
<dbReference type="PANTHER" id="PTHR42978:SF7">
    <property type="entry name" value="METALLO-HYDROLASE RV2300C-RELATED"/>
    <property type="match status" value="1"/>
</dbReference>
<dbReference type="PANTHER" id="PTHR42978">
    <property type="entry name" value="QUORUM-QUENCHING LACTONASE YTNP-RELATED-RELATED"/>
    <property type="match status" value="1"/>
</dbReference>
<dbReference type="EMBL" id="JBHMDY010000001">
    <property type="protein sequence ID" value="MFB9258537.1"/>
    <property type="molecule type" value="Genomic_DNA"/>
</dbReference>
<evidence type="ECO:0000313" key="7">
    <source>
        <dbReference type="EMBL" id="MFB9258537.1"/>
    </source>
</evidence>
<organism evidence="7 8">
    <name type="scientific">Dietzia aerolata</name>
    <dbReference type="NCBI Taxonomy" id="595984"/>
    <lineage>
        <taxon>Bacteria</taxon>
        <taxon>Bacillati</taxon>
        <taxon>Actinomycetota</taxon>
        <taxon>Actinomycetes</taxon>
        <taxon>Mycobacteriales</taxon>
        <taxon>Dietziaceae</taxon>
        <taxon>Dietzia</taxon>
    </lineage>
</organism>
<evidence type="ECO:0000256" key="1">
    <source>
        <dbReference type="ARBA" id="ARBA00001947"/>
    </source>
</evidence>
<evidence type="ECO:0000256" key="5">
    <source>
        <dbReference type="ARBA" id="ARBA00022833"/>
    </source>
</evidence>
<feature type="domain" description="Metallo-beta-lactamase" evidence="6">
    <location>
        <begin position="16"/>
        <end position="237"/>
    </location>
</feature>
<evidence type="ECO:0000259" key="6">
    <source>
        <dbReference type="SMART" id="SM00849"/>
    </source>
</evidence>
<dbReference type="CDD" id="cd07742">
    <property type="entry name" value="metallo-hydrolase-like_MBL-fold"/>
    <property type="match status" value="1"/>
</dbReference>
<dbReference type="SUPFAM" id="SSF56281">
    <property type="entry name" value="Metallo-hydrolase/oxidoreductase"/>
    <property type="match status" value="1"/>
</dbReference>
<proteinExistence type="inferred from homology"/>
<dbReference type="Gene3D" id="3.60.15.10">
    <property type="entry name" value="Ribonuclease Z/Hydroxyacylglutathione hydrolase-like"/>
    <property type="match status" value="1"/>
</dbReference>
<evidence type="ECO:0000256" key="3">
    <source>
        <dbReference type="ARBA" id="ARBA00022723"/>
    </source>
</evidence>
<evidence type="ECO:0000256" key="4">
    <source>
        <dbReference type="ARBA" id="ARBA00022801"/>
    </source>
</evidence>
<accession>A0ABV5JLD8</accession>
<dbReference type="Pfam" id="PF00753">
    <property type="entry name" value="Lactamase_B"/>
    <property type="match status" value="1"/>
</dbReference>
<keyword evidence="3" id="KW-0479">Metal-binding</keyword>
<dbReference type="InterPro" id="IPR001279">
    <property type="entry name" value="Metallo-B-lactamas"/>
</dbReference>
<comment type="caution">
    <text evidence="7">The sequence shown here is derived from an EMBL/GenBank/DDBJ whole genome shotgun (WGS) entry which is preliminary data.</text>
</comment>
<evidence type="ECO:0000313" key="8">
    <source>
        <dbReference type="Proteomes" id="UP001589700"/>
    </source>
</evidence>
<keyword evidence="4" id="KW-0378">Hydrolase</keyword>
<keyword evidence="5" id="KW-0862">Zinc</keyword>
<comment type="cofactor">
    <cofactor evidence="1">
        <name>Zn(2+)</name>
        <dbReference type="ChEBI" id="CHEBI:29105"/>
    </cofactor>
</comment>
<protein>
    <submittedName>
        <fullName evidence="7">MBL fold metallo-hydrolase</fullName>
    </submittedName>
</protein>
<dbReference type="Proteomes" id="UP001589700">
    <property type="component" value="Unassembled WGS sequence"/>
</dbReference>
<gene>
    <name evidence="7" type="ORF">ACFFVD_01840</name>
</gene>
<name>A0ABV5JLD8_9ACTN</name>
<dbReference type="RefSeq" id="WP_182633104.1">
    <property type="nucleotide sequence ID" value="NZ_JAALDM010000224.1"/>
</dbReference>
<keyword evidence="8" id="KW-1185">Reference proteome</keyword>
<evidence type="ECO:0000256" key="2">
    <source>
        <dbReference type="ARBA" id="ARBA00007749"/>
    </source>
</evidence>
<dbReference type="InterPro" id="IPR036866">
    <property type="entry name" value="RibonucZ/Hydroxyglut_hydro"/>
</dbReference>
<dbReference type="SMART" id="SM00849">
    <property type="entry name" value="Lactamase_B"/>
    <property type="match status" value="1"/>
</dbReference>
<comment type="similarity">
    <text evidence="2">Belongs to the metallo-beta-lactamase superfamily.</text>
</comment>
<reference evidence="7 8" key="1">
    <citation type="submission" date="2024-09" db="EMBL/GenBank/DDBJ databases">
        <authorList>
            <person name="Sun Q."/>
            <person name="Mori K."/>
        </authorList>
    </citation>
    <scope>NUCLEOTIDE SEQUENCE [LARGE SCALE GENOMIC DNA]</scope>
    <source>
        <strain evidence="7 8">CCM 7659</strain>
    </source>
</reference>